<protein>
    <submittedName>
        <fullName evidence="1">Uncharacterized protein</fullName>
    </submittedName>
</protein>
<proteinExistence type="predicted"/>
<name>A0ABR9PQ96_9BACT</name>
<comment type="caution">
    <text evidence="1">The sequence shown here is derived from an EMBL/GenBank/DDBJ whole genome shotgun (WGS) entry which is preliminary data.</text>
</comment>
<keyword evidence="2" id="KW-1185">Reference proteome</keyword>
<dbReference type="Proteomes" id="UP001516472">
    <property type="component" value="Unassembled WGS sequence"/>
</dbReference>
<reference evidence="1 2" key="1">
    <citation type="submission" date="2020-02" db="EMBL/GenBank/DDBJ databases">
        <authorList>
            <person name="Babadi Z.K."/>
            <person name="Risdian C."/>
            <person name="Ebrahimipour G.H."/>
            <person name="Wink J."/>
        </authorList>
    </citation>
    <scope>NUCLEOTIDE SEQUENCE [LARGE SCALE GENOMIC DNA]</scope>
    <source>
        <strain evidence="1 2">ZKHCc1 1396</strain>
    </source>
</reference>
<accession>A0ABR9PQ96</accession>
<organism evidence="1 2">
    <name type="scientific">Corallococcus soli</name>
    <dbReference type="NCBI Taxonomy" id="2710757"/>
    <lineage>
        <taxon>Bacteria</taxon>
        <taxon>Pseudomonadati</taxon>
        <taxon>Myxococcota</taxon>
        <taxon>Myxococcia</taxon>
        <taxon>Myxococcales</taxon>
        <taxon>Cystobacterineae</taxon>
        <taxon>Myxococcaceae</taxon>
        <taxon>Corallococcus</taxon>
    </lineage>
</organism>
<evidence type="ECO:0000313" key="2">
    <source>
        <dbReference type="Proteomes" id="UP001516472"/>
    </source>
</evidence>
<gene>
    <name evidence="1" type="ORF">G4177_18220</name>
</gene>
<dbReference type="RefSeq" id="WP_193349589.1">
    <property type="nucleotide sequence ID" value="NZ_CBCSIP010000388.1"/>
</dbReference>
<evidence type="ECO:0000313" key="1">
    <source>
        <dbReference type="EMBL" id="MBE4750105.1"/>
    </source>
</evidence>
<sequence length="338" mass="36712">MTSQEDMPAPVDRASTRLEFADVHVTEKGHIVVLAGTPHPTADSGHVSGDDPRDFDEGIAWNQPWPDTAWLKEPFEPSYDVDFNRLLIHDGQGWSRIRLPKELPSGRVAPVLQVLGFYWGLAVFGASAVAHQYPSGAWTAEEAAGPPGLDLENGVKHEGLSYVICATHGLGQLVPTNRGPLFKRLRAQQEHLRGFHTQEDTLFVFGDGGLWALQGEALEPRYLTRAGVRSVHPGPDGGLYLATHEEVLFLPAGSDTATPLRLPEGRLRSVAAFQGHVFVAVGAQVIRVDGARHEALEVPTPAPGFAKLKVTGGRLWAVFPHHLAFSTDGKSFEAVAFR</sequence>
<dbReference type="EMBL" id="JAAIYO010000005">
    <property type="protein sequence ID" value="MBE4750105.1"/>
    <property type="molecule type" value="Genomic_DNA"/>
</dbReference>